<evidence type="ECO:0000256" key="1">
    <source>
        <dbReference type="SAM" id="Coils"/>
    </source>
</evidence>
<dbReference type="InterPro" id="IPR057251">
    <property type="entry name" value="FP_C"/>
</dbReference>
<dbReference type="AlphaFoldDB" id="A0AAU9VEF0"/>
<evidence type="ECO:0000259" key="3">
    <source>
        <dbReference type="Pfam" id="PF25298"/>
    </source>
</evidence>
<dbReference type="InterPro" id="IPR013083">
    <property type="entry name" value="Znf_RING/FYVE/PHD"/>
</dbReference>
<proteinExistence type="predicted"/>
<feature type="coiled-coil region" evidence="1">
    <location>
        <begin position="151"/>
        <end position="199"/>
    </location>
</feature>
<dbReference type="Gene3D" id="3.30.40.10">
    <property type="entry name" value="Zinc/RING finger domain, C3HC4 (zinc finger)"/>
    <property type="match status" value="1"/>
</dbReference>
<dbReference type="Pfam" id="PF25298">
    <property type="entry name" value="Baculo_FP_2nd"/>
    <property type="match status" value="1"/>
</dbReference>
<evidence type="ECO:0000313" key="4">
    <source>
        <dbReference type="EMBL" id="CAH2109291.1"/>
    </source>
</evidence>
<dbReference type="Proteomes" id="UP001153954">
    <property type="component" value="Unassembled WGS sequence"/>
</dbReference>
<keyword evidence="5" id="KW-1185">Reference proteome</keyword>
<dbReference type="EMBL" id="CAKOGL010000071">
    <property type="protein sequence ID" value="CAH2109291.1"/>
    <property type="molecule type" value="Genomic_DNA"/>
</dbReference>
<name>A0AAU9VEF0_EUPED</name>
<accession>A0AAU9VEF0</accession>
<evidence type="ECO:0000256" key="2">
    <source>
        <dbReference type="SAM" id="MobiDB-lite"/>
    </source>
</evidence>
<dbReference type="InterPro" id="IPR011011">
    <property type="entry name" value="Znf_FYVE_PHD"/>
</dbReference>
<organism evidence="4 5">
    <name type="scientific">Euphydryas editha</name>
    <name type="common">Edith's checkerspot</name>
    <dbReference type="NCBI Taxonomy" id="104508"/>
    <lineage>
        <taxon>Eukaryota</taxon>
        <taxon>Metazoa</taxon>
        <taxon>Ecdysozoa</taxon>
        <taxon>Arthropoda</taxon>
        <taxon>Hexapoda</taxon>
        <taxon>Insecta</taxon>
        <taxon>Pterygota</taxon>
        <taxon>Neoptera</taxon>
        <taxon>Endopterygota</taxon>
        <taxon>Lepidoptera</taxon>
        <taxon>Glossata</taxon>
        <taxon>Ditrysia</taxon>
        <taxon>Papilionoidea</taxon>
        <taxon>Nymphalidae</taxon>
        <taxon>Nymphalinae</taxon>
        <taxon>Euphydryas</taxon>
    </lineage>
</organism>
<comment type="caution">
    <text evidence="4">The sequence shown here is derived from an EMBL/GenBank/DDBJ whole genome shotgun (WGS) entry which is preliminary data.</text>
</comment>
<dbReference type="SUPFAM" id="SSF57903">
    <property type="entry name" value="FYVE/PHD zinc finger"/>
    <property type="match status" value="1"/>
</dbReference>
<protein>
    <recommendedName>
        <fullName evidence="3">FP protein C-terminal domain-containing protein</fullName>
    </recommendedName>
</protein>
<reference evidence="4" key="1">
    <citation type="submission" date="2022-03" db="EMBL/GenBank/DDBJ databases">
        <authorList>
            <person name="Tunstrom K."/>
        </authorList>
    </citation>
    <scope>NUCLEOTIDE SEQUENCE</scope>
</reference>
<feature type="region of interest" description="Disordered" evidence="2">
    <location>
        <begin position="56"/>
        <end position="96"/>
    </location>
</feature>
<sequence>MASEAVQWGCCINKHGIDIEEKSLKCPTCGKYYHCACISLKKPPNDINTWKCPSCKSSTPKAYRNDSTPIRNVSTSRGSKRQATGSPSPPSLPNDINDIHVVIREIIQEEFSGMLVKMNETIISTINQELEPLKKEMQGIRDSISFMNDKFEDIKKEQQSSNESVKKLELENIELKTTIQQISERLVNLEQQSRSNNLEVQCVPENKNENVYNICINTTLTCTARIKAKEMNYKYVWVRNGKIFVRKSEGAELIQIRNKNSLSKII</sequence>
<keyword evidence="1" id="KW-0175">Coiled coil</keyword>
<gene>
    <name evidence="4" type="ORF">EEDITHA_LOCUS23145</name>
</gene>
<evidence type="ECO:0000313" key="5">
    <source>
        <dbReference type="Proteomes" id="UP001153954"/>
    </source>
</evidence>
<feature type="compositionally biased region" description="Polar residues" evidence="2">
    <location>
        <begin position="56"/>
        <end position="86"/>
    </location>
</feature>
<feature type="domain" description="FP protein C-terminal" evidence="3">
    <location>
        <begin position="219"/>
        <end position="265"/>
    </location>
</feature>